<evidence type="ECO:0000313" key="10">
    <source>
        <dbReference type="Proteomes" id="UP001524473"/>
    </source>
</evidence>
<dbReference type="Pfam" id="PF00528">
    <property type="entry name" value="BPD_transp_1"/>
    <property type="match status" value="1"/>
</dbReference>
<dbReference type="SUPFAM" id="SSF161098">
    <property type="entry name" value="MetI-like"/>
    <property type="match status" value="1"/>
</dbReference>
<dbReference type="PANTHER" id="PTHR30193">
    <property type="entry name" value="ABC TRANSPORTER PERMEASE PROTEIN"/>
    <property type="match status" value="1"/>
</dbReference>
<reference evidence="9 10" key="1">
    <citation type="submission" date="2022-06" db="EMBL/GenBank/DDBJ databases">
        <title>Isolation of gut microbiota from human fecal samples.</title>
        <authorList>
            <person name="Pamer E.G."/>
            <person name="Barat B."/>
            <person name="Waligurski E."/>
            <person name="Medina S."/>
            <person name="Paddock L."/>
            <person name="Mostad J."/>
        </authorList>
    </citation>
    <scope>NUCLEOTIDE SEQUENCE [LARGE SCALE GENOMIC DNA]</scope>
    <source>
        <strain evidence="9 10">DFI.9.73</strain>
    </source>
</reference>
<dbReference type="CDD" id="cd06261">
    <property type="entry name" value="TM_PBP2"/>
    <property type="match status" value="1"/>
</dbReference>
<feature type="transmembrane region" description="Helical" evidence="7">
    <location>
        <begin position="85"/>
        <end position="106"/>
    </location>
</feature>
<feature type="transmembrane region" description="Helical" evidence="7">
    <location>
        <begin position="118"/>
        <end position="136"/>
    </location>
</feature>
<evidence type="ECO:0000256" key="7">
    <source>
        <dbReference type="RuleBase" id="RU363032"/>
    </source>
</evidence>
<keyword evidence="5 7" id="KW-1133">Transmembrane helix</keyword>
<dbReference type="PROSITE" id="PS50928">
    <property type="entry name" value="ABC_TM1"/>
    <property type="match status" value="1"/>
</dbReference>
<evidence type="ECO:0000256" key="4">
    <source>
        <dbReference type="ARBA" id="ARBA00022692"/>
    </source>
</evidence>
<organism evidence="9 10">
    <name type="scientific">Neglectibacter timonensis</name>
    <dbReference type="NCBI Taxonomy" id="1776382"/>
    <lineage>
        <taxon>Bacteria</taxon>
        <taxon>Bacillati</taxon>
        <taxon>Bacillota</taxon>
        <taxon>Clostridia</taxon>
        <taxon>Eubacteriales</taxon>
        <taxon>Oscillospiraceae</taxon>
        <taxon>Neglectibacter</taxon>
    </lineage>
</organism>
<dbReference type="Proteomes" id="UP001524473">
    <property type="component" value="Unassembled WGS sequence"/>
</dbReference>
<keyword evidence="10" id="KW-1185">Reference proteome</keyword>
<evidence type="ECO:0000256" key="2">
    <source>
        <dbReference type="ARBA" id="ARBA00022448"/>
    </source>
</evidence>
<keyword evidence="3" id="KW-1003">Cell membrane</keyword>
<evidence type="ECO:0000313" key="9">
    <source>
        <dbReference type="EMBL" id="MCQ4839316.1"/>
    </source>
</evidence>
<feature type="transmembrane region" description="Helical" evidence="7">
    <location>
        <begin position="271"/>
        <end position="293"/>
    </location>
</feature>
<comment type="similarity">
    <text evidence="7">Belongs to the binding-protein-dependent transport system permease family.</text>
</comment>
<evidence type="ECO:0000256" key="6">
    <source>
        <dbReference type="ARBA" id="ARBA00023136"/>
    </source>
</evidence>
<dbReference type="InterPro" id="IPR051393">
    <property type="entry name" value="ABC_transporter_permease"/>
</dbReference>
<keyword evidence="6 7" id="KW-0472">Membrane</keyword>
<feature type="transmembrane region" description="Helical" evidence="7">
    <location>
        <begin position="168"/>
        <end position="190"/>
    </location>
</feature>
<dbReference type="InterPro" id="IPR035906">
    <property type="entry name" value="MetI-like_sf"/>
</dbReference>
<feature type="domain" description="ABC transmembrane type-1" evidence="8">
    <location>
        <begin position="85"/>
        <end position="292"/>
    </location>
</feature>
<sequence length="304" mass="33261">MSKLPAQGADRPKNGLQRKNVVMVLFTLPVLILYSVFFLVPMILGVYYSLTNWTGISKTFDFIGLKNYATVLQDKRFYNAIFFNFKYTICLVIGTILLSLLIALALNQLGKSSTFFRSVYFIPAVLSLVTVGLIWNELFLRALPVIGKSLGIGFLSTNILGNPKTAMFGVLIVNLWQGCAIPTVLFVAGLQSVPKDLYEAATIDGANAWQKFKAITVPFLIPIITMVVITTTKGGLTIFDYIKAMTDGGPAQATEAIGILIYRHAMSEGKFAQSVAESMILFVIVAIVSFATIKLTSNKQVGDD</sequence>
<proteinExistence type="inferred from homology"/>
<protein>
    <submittedName>
        <fullName evidence="9">Sugar ABC transporter permease</fullName>
    </submittedName>
</protein>
<name>A0ABT1RXB2_9FIRM</name>
<comment type="subcellular location">
    <subcellularLocation>
        <location evidence="1 7">Cell membrane</location>
        <topology evidence="1 7">Multi-pass membrane protein</topology>
    </subcellularLocation>
</comment>
<dbReference type="PANTHER" id="PTHR30193:SF37">
    <property type="entry name" value="INNER MEMBRANE ABC TRANSPORTER PERMEASE PROTEIN YCJO"/>
    <property type="match status" value="1"/>
</dbReference>
<dbReference type="InterPro" id="IPR000515">
    <property type="entry name" value="MetI-like"/>
</dbReference>
<dbReference type="EMBL" id="JANFZH010000009">
    <property type="protein sequence ID" value="MCQ4839316.1"/>
    <property type="molecule type" value="Genomic_DNA"/>
</dbReference>
<feature type="transmembrane region" description="Helical" evidence="7">
    <location>
        <begin position="142"/>
        <end position="161"/>
    </location>
</feature>
<evidence type="ECO:0000256" key="5">
    <source>
        <dbReference type="ARBA" id="ARBA00022989"/>
    </source>
</evidence>
<gene>
    <name evidence="9" type="ORF">NE695_05225</name>
</gene>
<evidence type="ECO:0000256" key="1">
    <source>
        <dbReference type="ARBA" id="ARBA00004651"/>
    </source>
</evidence>
<keyword evidence="2 7" id="KW-0813">Transport</keyword>
<dbReference type="RefSeq" id="WP_082942308.1">
    <property type="nucleotide sequence ID" value="NZ_CABKVV010000014.1"/>
</dbReference>
<dbReference type="GeneID" id="90533638"/>
<feature type="transmembrane region" description="Helical" evidence="7">
    <location>
        <begin position="219"/>
        <end position="239"/>
    </location>
</feature>
<evidence type="ECO:0000256" key="3">
    <source>
        <dbReference type="ARBA" id="ARBA00022475"/>
    </source>
</evidence>
<dbReference type="Gene3D" id="1.10.3720.10">
    <property type="entry name" value="MetI-like"/>
    <property type="match status" value="1"/>
</dbReference>
<keyword evidence="4 7" id="KW-0812">Transmembrane</keyword>
<comment type="caution">
    <text evidence="9">The sequence shown here is derived from an EMBL/GenBank/DDBJ whole genome shotgun (WGS) entry which is preliminary data.</text>
</comment>
<accession>A0ABT1RXB2</accession>
<evidence type="ECO:0000259" key="8">
    <source>
        <dbReference type="PROSITE" id="PS50928"/>
    </source>
</evidence>
<feature type="transmembrane region" description="Helical" evidence="7">
    <location>
        <begin position="21"/>
        <end position="48"/>
    </location>
</feature>